<comment type="subcellular location">
    <subcellularLocation>
        <location evidence="1">Membrane</location>
        <topology evidence="1">Multi-pass membrane protein</topology>
    </subcellularLocation>
</comment>
<reference evidence="7 8" key="1">
    <citation type="submission" date="2016-10" db="EMBL/GenBank/DDBJ databases">
        <authorList>
            <person name="de Groot N.N."/>
        </authorList>
    </citation>
    <scope>NUCLEOTIDE SEQUENCE [LARGE SCALE GENOMIC DNA]</scope>
    <source>
        <strain evidence="7 8">CGMCC 4.6533</strain>
    </source>
</reference>
<dbReference type="Gene3D" id="1.20.1740.10">
    <property type="entry name" value="Amino acid/polyamine transporter I"/>
    <property type="match status" value="1"/>
</dbReference>
<dbReference type="GO" id="GO:0016020">
    <property type="term" value="C:membrane"/>
    <property type="evidence" value="ECO:0007669"/>
    <property type="project" value="UniProtKB-SubCell"/>
</dbReference>
<dbReference type="Pfam" id="PF13520">
    <property type="entry name" value="AA_permease_2"/>
    <property type="match status" value="1"/>
</dbReference>
<dbReference type="STRING" id="633440.SAMN05421869_124130"/>
<keyword evidence="2" id="KW-0813">Transport</keyword>
<evidence type="ECO:0000256" key="4">
    <source>
        <dbReference type="ARBA" id="ARBA00022989"/>
    </source>
</evidence>
<feature type="transmembrane region" description="Helical" evidence="6">
    <location>
        <begin position="359"/>
        <end position="379"/>
    </location>
</feature>
<dbReference type="Proteomes" id="UP000199202">
    <property type="component" value="Unassembled WGS sequence"/>
</dbReference>
<feature type="transmembrane region" description="Helical" evidence="6">
    <location>
        <begin position="459"/>
        <end position="478"/>
    </location>
</feature>
<feature type="transmembrane region" description="Helical" evidence="6">
    <location>
        <begin position="173"/>
        <end position="198"/>
    </location>
</feature>
<evidence type="ECO:0000256" key="3">
    <source>
        <dbReference type="ARBA" id="ARBA00022692"/>
    </source>
</evidence>
<dbReference type="EMBL" id="FNDJ01000024">
    <property type="protein sequence ID" value="SDL31922.1"/>
    <property type="molecule type" value="Genomic_DNA"/>
</dbReference>
<protein>
    <submittedName>
        <fullName evidence="7">Amino acid transporter</fullName>
    </submittedName>
</protein>
<evidence type="ECO:0000256" key="6">
    <source>
        <dbReference type="SAM" id="Phobius"/>
    </source>
</evidence>
<feature type="transmembrane region" description="Helical" evidence="6">
    <location>
        <begin position="37"/>
        <end position="58"/>
    </location>
</feature>
<feature type="transmembrane region" description="Helical" evidence="6">
    <location>
        <begin position="139"/>
        <end position="166"/>
    </location>
</feature>
<dbReference type="GO" id="GO:0022857">
    <property type="term" value="F:transmembrane transporter activity"/>
    <property type="evidence" value="ECO:0007669"/>
    <property type="project" value="InterPro"/>
</dbReference>
<keyword evidence="5 6" id="KW-0472">Membrane</keyword>
<accession>A0A1G9J3M6</accession>
<feature type="transmembrane region" description="Helical" evidence="6">
    <location>
        <begin position="428"/>
        <end position="447"/>
    </location>
</feature>
<name>A0A1G9J3M6_9ACTN</name>
<dbReference type="AlphaFoldDB" id="A0A1G9J3M6"/>
<evidence type="ECO:0000256" key="2">
    <source>
        <dbReference type="ARBA" id="ARBA00022448"/>
    </source>
</evidence>
<proteinExistence type="predicted"/>
<feature type="transmembrane region" description="Helical" evidence="6">
    <location>
        <begin position="218"/>
        <end position="238"/>
    </location>
</feature>
<dbReference type="OrthoDB" id="8274074at2"/>
<feature type="transmembrane region" description="Helical" evidence="6">
    <location>
        <begin position="258"/>
        <end position="281"/>
    </location>
</feature>
<dbReference type="PANTHER" id="PTHR45649">
    <property type="entry name" value="AMINO-ACID PERMEASE BAT1"/>
    <property type="match status" value="1"/>
</dbReference>
<keyword evidence="8" id="KW-1185">Reference proteome</keyword>
<sequence length="499" mass="52236">MTSTSDPPPGDAPPSRTDDARLADLGYSSEFRRDMSLWANFSLGFTYLSPVVGIYTLFASSLAVGGPPMIWSLLIVGAGQFLVALVFGEIVSQYPLTGGIYPWARRLWGRRWAWMAGWVYLVALLVTIASVAYGAGPYLAAFLGIEAGAGNTVLCALVILAVALAVNLAGTRVLAVAAIVGFAAELVGALAVGGWLLFTQRHHGLGVLFDSFGAGSGSGYFTAFLAAGLIGIFQYYGFEACGDVAEEVPDPTRRIPKAMRMTIYVGGAAATFVCLALLLAVPDFAAVVSGTDADPVTNVLTTAFGATGLKVVLGVVLLSFLSCALSLQAAASRLLYSYARDDMIAGSRAFRRFSPVRRIPPNALLVAAVVPALVVLGSIVSEDALVKIISFAVLGIYLGFQMVVLAALRARVRGWRPAGPFTLGRAGLAVNVAALAYGVLAIANMAWPRTPGAPWYDNYLVALSGLVVVAAGLVYLLVARPYDKGDAPSGDAIPQEVTR</sequence>
<evidence type="ECO:0000256" key="1">
    <source>
        <dbReference type="ARBA" id="ARBA00004141"/>
    </source>
</evidence>
<feature type="transmembrane region" description="Helical" evidence="6">
    <location>
        <begin position="112"/>
        <end position="133"/>
    </location>
</feature>
<keyword evidence="4 6" id="KW-1133">Transmembrane helix</keyword>
<feature type="transmembrane region" description="Helical" evidence="6">
    <location>
        <begin position="385"/>
        <end position="408"/>
    </location>
</feature>
<dbReference type="PIRSF" id="PIRSF006060">
    <property type="entry name" value="AA_transporter"/>
    <property type="match status" value="1"/>
</dbReference>
<keyword evidence="3 6" id="KW-0812">Transmembrane</keyword>
<evidence type="ECO:0000256" key="5">
    <source>
        <dbReference type="ARBA" id="ARBA00023136"/>
    </source>
</evidence>
<dbReference type="InterPro" id="IPR002293">
    <property type="entry name" value="AA/rel_permease1"/>
</dbReference>
<evidence type="ECO:0000313" key="7">
    <source>
        <dbReference type="EMBL" id="SDL31922.1"/>
    </source>
</evidence>
<dbReference type="RefSeq" id="WP_090944265.1">
    <property type="nucleotide sequence ID" value="NZ_FNDJ01000024.1"/>
</dbReference>
<gene>
    <name evidence="7" type="ORF">SAMN05421869_124130</name>
</gene>
<feature type="transmembrane region" description="Helical" evidence="6">
    <location>
        <begin position="70"/>
        <end position="91"/>
    </location>
</feature>
<organism evidence="7 8">
    <name type="scientific">Nonomuraea jiangxiensis</name>
    <dbReference type="NCBI Taxonomy" id="633440"/>
    <lineage>
        <taxon>Bacteria</taxon>
        <taxon>Bacillati</taxon>
        <taxon>Actinomycetota</taxon>
        <taxon>Actinomycetes</taxon>
        <taxon>Streptosporangiales</taxon>
        <taxon>Streptosporangiaceae</taxon>
        <taxon>Nonomuraea</taxon>
    </lineage>
</organism>
<evidence type="ECO:0000313" key="8">
    <source>
        <dbReference type="Proteomes" id="UP000199202"/>
    </source>
</evidence>
<dbReference type="PANTHER" id="PTHR45649:SF26">
    <property type="entry name" value="OS04G0435100 PROTEIN"/>
    <property type="match status" value="1"/>
</dbReference>